<proteinExistence type="predicted"/>
<reference evidence="2" key="1">
    <citation type="submission" date="2022-11" db="UniProtKB">
        <authorList>
            <consortium name="WormBaseParasite"/>
        </authorList>
    </citation>
    <scope>IDENTIFICATION</scope>
</reference>
<dbReference type="AlphaFoldDB" id="A0A914R5A7"/>
<protein>
    <submittedName>
        <fullName evidence="2">Uncharacterized protein</fullName>
    </submittedName>
</protein>
<keyword evidence="1" id="KW-1185">Reference proteome</keyword>
<organism evidence="1 2">
    <name type="scientific">Parascaris equorum</name>
    <name type="common">Equine roundworm</name>
    <dbReference type="NCBI Taxonomy" id="6256"/>
    <lineage>
        <taxon>Eukaryota</taxon>
        <taxon>Metazoa</taxon>
        <taxon>Ecdysozoa</taxon>
        <taxon>Nematoda</taxon>
        <taxon>Chromadorea</taxon>
        <taxon>Rhabditida</taxon>
        <taxon>Spirurina</taxon>
        <taxon>Ascaridomorpha</taxon>
        <taxon>Ascaridoidea</taxon>
        <taxon>Ascarididae</taxon>
        <taxon>Parascaris</taxon>
    </lineage>
</organism>
<evidence type="ECO:0000313" key="2">
    <source>
        <dbReference type="WBParaSite" id="PEQ_0000163601-mRNA-1"/>
    </source>
</evidence>
<dbReference type="Proteomes" id="UP000887564">
    <property type="component" value="Unplaced"/>
</dbReference>
<dbReference type="WBParaSite" id="PEQ_0000163601-mRNA-1">
    <property type="protein sequence ID" value="PEQ_0000163601-mRNA-1"/>
    <property type="gene ID" value="PEQ_0000163601"/>
</dbReference>
<sequence>MGATSAPRMDCQHVHEFRTDRIFIRAAGEFDSRRVADREYEYQDPKSDDEVVNVTFVLRDGTKKKVRGKVGDNLLLLPFGMNDISEALLEKLDGSSPNSLRSFSFLPESLTG</sequence>
<accession>A0A914R5A7</accession>
<evidence type="ECO:0000313" key="1">
    <source>
        <dbReference type="Proteomes" id="UP000887564"/>
    </source>
</evidence>
<name>A0A914R5A7_PAREQ</name>